<evidence type="ECO:0000259" key="2">
    <source>
        <dbReference type="Pfam" id="PF20710"/>
    </source>
</evidence>
<evidence type="ECO:0000256" key="1">
    <source>
        <dbReference type="SAM" id="MobiDB-lite"/>
    </source>
</evidence>
<organism evidence="3 4">
    <name type="scientific">Seminavis robusta</name>
    <dbReference type="NCBI Taxonomy" id="568900"/>
    <lineage>
        <taxon>Eukaryota</taxon>
        <taxon>Sar</taxon>
        <taxon>Stramenopiles</taxon>
        <taxon>Ochrophyta</taxon>
        <taxon>Bacillariophyta</taxon>
        <taxon>Bacillariophyceae</taxon>
        <taxon>Bacillariophycidae</taxon>
        <taxon>Naviculales</taxon>
        <taxon>Naviculaceae</taxon>
        <taxon>Seminavis</taxon>
    </lineage>
</organism>
<accession>A0A9N8E5Y4</accession>
<feature type="domain" description="DUF6824" evidence="2">
    <location>
        <begin position="55"/>
        <end position="140"/>
    </location>
</feature>
<dbReference type="Pfam" id="PF20710">
    <property type="entry name" value="DUF6824"/>
    <property type="match status" value="1"/>
</dbReference>
<dbReference type="Proteomes" id="UP001153069">
    <property type="component" value="Unassembled WGS sequence"/>
</dbReference>
<proteinExistence type="predicted"/>
<evidence type="ECO:0000313" key="4">
    <source>
        <dbReference type="Proteomes" id="UP001153069"/>
    </source>
</evidence>
<feature type="compositionally biased region" description="Low complexity" evidence="1">
    <location>
        <begin position="155"/>
        <end position="165"/>
    </location>
</feature>
<keyword evidence="4" id="KW-1185">Reference proteome</keyword>
<dbReference type="InterPro" id="IPR049227">
    <property type="entry name" value="DUF6824"/>
</dbReference>
<evidence type="ECO:0000313" key="3">
    <source>
        <dbReference type="EMBL" id="CAB9512690.1"/>
    </source>
</evidence>
<dbReference type="OrthoDB" id="48547at2759"/>
<dbReference type="EMBL" id="CAICTM010000549">
    <property type="protein sequence ID" value="CAB9512690.1"/>
    <property type="molecule type" value="Genomic_DNA"/>
</dbReference>
<feature type="region of interest" description="Disordered" evidence="1">
    <location>
        <begin position="134"/>
        <end position="175"/>
    </location>
</feature>
<dbReference type="AlphaFoldDB" id="A0A9N8E5Y4"/>
<comment type="caution">
    <text evidence="3">The sequence shown here is derived from an EMBL/GenBank/DDBJ whole genome shotgun (WGS) entry which is preliminary data.</text>
</comment>
<reference evidence="3" key="1">
    <citation type="submission" date="2020-06" db="EMBL/GenBank/DDBJ databases">
        <authorList>
            <consortium name="Plant Systems Biology data submission"/>
        </authorList>
    </citation>
    <scope>NUCLEOTIDE SEQUENCE</scope>
    <source>
        <strain evidence="3">D6</strain>
    </source>
</reference>
<gene>
    <name evidence="3" type="ORF">SEMRO_550_G164700.1</name>
</gene>
<name>A0A9N8E5Y4_9STRA</name>
<sequence length="286" mass="31967">MNMMNQTFAPYPYYPNQAFYYPAMPQYPNQQTQMAQPQRTHSTSSVAPITPTENDVLMGRGGKNNLHIGNEKLRAMARAKVSVYANADKKDKSNMSLSLVAEVHALSPAGRFLKRDPATLTWHIVPDELAREKTSQCLRDAVSEGKKRRRNSDSKVQQAKKQQQQTAPMNVPQEPLVRKVTPILLDMSAISNNMSDLTSSPVEQKPQNEDDNATVTSIFTIPAEIIADLLETSPKDNVIHEVSTIVSDDPAEPSYDFELFDSDSLLSEENLLLEPIAVDWTTSDFQ</sequence>
<protein>
    <submittedName>
        <fullName evidence="3">Nitrilase family, member 2</fullName>
    </submittedName>
</protein>